<feature type="non-terminal residue" evidence="3">
    <location>
        <position position="473"/>
    </location>
</feature>
<dbReference type="Pfam" id="PF01553">
    <property type="entry name" value="Acyltransferase"/>
    <property type="match status" value="1"/>
</dbReference>
<dbReference type="GO" id="GO:0016287">
    <property type="term" value="F:glycerone-phosphate O-acyltransferase activity"/>
    <property type="evidence" value="ECO:0007669"/>
    <property type="project" value="TreeGrafter"/>
</dbReference>
<dbReference type="GO" id="GO:0008654">
    <property type="term" value="P:phospholipid biosynthetic process"/>
    <property type="evidence" value="ECO:0007669"/>
    <property type="project" value="TreeGrafter"/>
</dbReference>
<feature type="domain" description="Phospholipid/glycerol acyltransferase" evidence="2">
    <location>
        <begin position="25"/>
        <end position="165"/>
    </location>
</feature>
<dbReference type="InterPro" id="IPR052744">
    <property type="entry name" value="GPAT/DAPAT"/>
</dbReference>
<feature type="transmembrane region" description="Helical" evidence="1">
    <location>
        <begin position="351"/>
        <end position="373"/>
    </location>
</feature>
<comment type="caution">
    <text evidence="3">The sequence shown here is derived from an EMBL/GenBank/DDBJ whole genome shotgun (WGS) entry which is preliminary data.</text>
</comment>
<feature type="transmembrane region" description="Helical" evidence="1">
    <location>
        <begin position="379"/>
        <end position="398"/>
    </location>
</feature>
<gene>
    <name evidence="3" type="ORF">POCULU_LOCUS7480</name>
</gene>
<evidence type="ECO:0000313" key="4">
    <source>
        <dbReference type="Proteomes" id="UP000789572"/>
    </source>
</evidence>
<proteinExistence type="predicted"/>
<keyword evidence="1" id="KW-0812">Transmembrane</keyword>
<keyword evidence="4" id="KW-1185">Reference proteome</keyword>
<dbReference type="Proteomes" id="UP000789572">
    <property type="component" value="Unassembled WGS sequence"/>
</dbReference>
<dbReference type="PANTHER" id="PTHR31605">
    <property type="entry name" value="GLYCEROL-3-PHOSPHATE O-ACYLTRANSFERASE 1"/>
    <property type="match status" value="1"/>
</dbReference>
<accession>A0A9N9CF76</accession>
<dbReference type="AlphaFoldDB" id="A0A9N9CF76"/>
<dbReference type="InterPro" id="IPR002123">
    <property type="entry name" value="Plipid/glycerol_acylTrfase"/>
</dbReference>
<dbReference type="EMBL" id="CAJVPJ010001711">
    <property type="protein sequence ID" value="CAG8601347.1"/>
    <property type="molecule type" value="Genomic_DNA"/>
</dbReference>
<organism evidence="3 4">
    <name type="scientific">Paraglomus occultum</name>
    <dbReference type="NCBI Taxonomy" id="144539"/>
    <lineage>
        <taxon>Eukaryota</taxon>
        <taxon>Fungi</taxon>
        <taxon>Fungi incertae sedis</taxon>
        <taxon>Mucoromycota</taxon>
        <taxon>Glomeromycotina</taxon>
        <taxon>Glomeromycetes</taxon>
        <taxon>Paraglomerales</taxon>
        <taxon>Paraglomeraceae</taxon>
        <taxon>Paraglomus</taxon>
    </lineage>
</organism>
<dbReference type="SUPFAM" id="SSF69593">
    <property type="entry name" value="Glycerol-3-phosphate (1)-acyltransferase"/>
    <property type="match status" value="1"/>
</dbReference>
<protein>
    <submittedName>
        <fullName evidence="3">4883_t:CDS:1</fullName>
    </submittedName>
</protein>
<keyword evidence="1" id="KW-1133">Transmembrane helix</keyword>
<name>A0A9N9CF76_9GLOM</name>
<keyword evidence="1" id="KW-0472">Membrane</keyword>
<evidence type="ECO:0000256" key="1">
    <source>
        <dbReference type="SAM" id="Phobius"/>
    </source>
</evidence>
<evidence type="ECO:0000259" key="2">
    <source>
        <dbReference type="SMART" id="SM00563"/>
    </source>
</evidence>
<feature type="transmembrane region" description="Helical" evidence="1">
    <location>
        <begin position="313"/>
        <end position="331"/>
    </location>
</feature>
<dbReference type="CDD" id="cd07992">
    <property type="entry name" value="LPLAT_AAK14816-like"/>
    <property type="match status" value="1"/>
</dbReference>
<sequence length="473" mass="53544">NWSLQGFYRQIKTIGEENVPKEGPVIACSTHSNMIVDPAILAYTFPHKRKVHFWAKNSLFKNPHVAKILKSSGVVPVDRTTKNNKTLFASTFEVLKLGEVVAVFPEGTSHSGSKLLDLKDGASWAALEYAKCIYEPSGSDDDSCDAKQQTAPAPVVICPLGITYVQKSKYRSLVVAEYGPPIDVTQYLEDFLKDARTTVKRLTKHIEAEMFKLTINASDWEIMKAAVMSRQLLFSDDRDVALEDFVKITQCLVNFYSTDSADNLDKLKSRLNQYKTTLDDLSLSDSDIARYQERDINIPGAGYTLFAHVLKCIIQLPFFLPGLAFHWPIYVMGKLSAKYEKYEESRAQNKILLGLLWLILSYTIMFFAVWLLLFFTPLGVVLAGAVVFIFAWYHVILVDSHYDTFKDVISSYRLLAALASGKGSKPHEQVEGLVQARRQCLHDLSNVCDKYASKSDDLRYVMDYYNRVRSEKL</sequence>
<dbReference type="SMART" id="SM00563">
    <property type="entry name" value="PlsC"/>
    <property type="match status" value="1"/>
</dbReference>
<reference evidence="3" key="1">
    <citation type="submission" date="2021-06" db="EMBL/GenBank/DDBJ databases">
        <authorList>
            <person name="Kallberg Y."/>
            <person name="Tangrot J."/>
            <person name="Rosling A."/>
        </authorList>
    </citation>
    <scope>NUCLEOTIDE SEQUENCE</scope>
    <source>
        <strain evidence="3">IA702</strain>
    </source>
</reference>
<evidence type="ECO:0000313" key="3">
    <source>
        <dbReference type="EMBL" id="CAG8601347.1"/>
    </source>
</evidence>
<dbReference type="PANTHER" id="PTHR31605:SF0">
    <property type="entry name" value="GLYCEROL-3-PHOSPHATE O-ACYLTRANSFERASE 1"/>
    <property type="match status" value="1"/>
</dbReference>
<dbReference type="OrthoDB" id="5567124at2759"/>
<dbReference type="GO" id="GO:0004366">
    <property type="term" value="F:glycerol-3-phosphate O-acyltransferase activity"/>
    <property type="evidence" value="ECO:0007669"/>
    <property type="project" value="TreeGrafter"/>
</dbReference>